<comment type="caution">
    <text evidence="2">The sequence shown here is derived from an EMBL/GenBank/DDBJ whole genome shotgun (WGS) entry which is preliminary data.</text>
</comment>
<evidence type="ECO:0008006" key="4">
    <source>
        <dbReference type="Google" id="ProtNLM"/>
    </source>
</evidence>
<protein>
    <recommendedName>
        <fullName evidence="4">Peptidase inhibitor family I36</fullName>
    </recommendedName>
</protein>
<proteinExistence type="predicted"/>
<keyword evidence="1" id="KW-0732">Signal</keyword>
<reference evidence="3" key="1">
    <citation type="journal article" date="2019" name="Int. J. Syst. Evol. Microbiol.">
        <title>The Global Catalogue of Microorganisms (GCM) 10K type strain sequencing project: providing services to taxonomists for standard genome sequencing and annotation.</title>
        <authorList>
            <consortium name="The Broad Institute Genomics Platform"/>
            <consortium name="The Broad Institute Genome Sequencing Center for Infectious Disease"/>
            <person name="Wu L."/>
            <person name="Ma J."/>
        </authorList>
    </citation>
    <scope>NUCLEOTIDE SEQUENCE [LARGE SCALE GENOMIC DNA]</scope>
    <source>
        <strain evidence="3">CCM 7526</strain>
    </source>
</reference>
<dbReference type="RefSeq" id="WP_317794161.1">
    <property type="nucleotide sequence ID" value="NZ_AP028461.1"/>
</dbReference>
<evidence type="ECO:0000313" key="3">
    <source>
        <dbReference type="Proteomes" id="UP001597183"/>
    </source>
</evidence>
<feature type="signal peptide" evidence="1">
    <location>
        <begin position="1"/>
        <end position="47"/>
    </location>
</feature>
<evidence type="ECO:0000313" key="2">
    <source>
        <dbReference type="EMBL" id="MFD1374241.1"/>
    </source>
</evidence>
<organism evidence="2 3">
    <name type="scientific">Actinoplanes sichuanensis</name>
    <dbReference type="NCBI Taxonomy" id="512349"/>
    <lineage>
        <taxon>Bacteria</taxon>
        <taxon>Bacillati</taxon>
        <taxon>Actinomycetota</taxon>
        <taxon>Actinomycetes</taxon>
        <taxon>Micromonosporales</taxon>
        <taxon>Micromonosporaceae</taxon>
        <taxon>Actinoplanes</taxon>
    </lineage>
</organism>
<gene>
    <name evidence="2" type="ORF">ACFQ5G_53690</name>
</gene>
<accession>A0ABW4AVL3</accession>
<sequence>MKIVKAVGASRTRSVKEKVRTMRRIRLAVIACVGMLALALSAVPAQAVTDPVARAATSTVSQLERGPGRAAAWECPYGYSCYYDDNNGLVPLTPPLRCGVHDLRGGPYQNKINSVFNNSSVWVFLDIWRNAGYWEEYARILPGEKVTIHTNDIDRIWIGC</sequence>
<dbReference type="EMBL" id="JBHTMK010000079">
    <property type="protein sequence ID" value="MFD1374241.1"/>
    <property type="molecule type" value="Genomic_DNA"/>
</dbReference>
<dbReference type="Proteomes" id="UP001597183">
    <property type="component" value="Unassembled WGS sequence"/>
</dbReference>
<feature type="chain" id="PRO_5047305337" description="Peptidase inhibitor family I36" evidence="1">
    <location>
        <begin position="48"/>
        <end position="160"/>
    </location>
</feature>
<evidence type="ECO:0000256" key="1">
    <source>
        <dbReference type="SAM" id="SignalP"/>
    </source>
</evidence>
<keyword evidence="3" id="KW-1185">Reference proteome</keyword>
<name>A0ABW4AVL3_9ACTN</name>